<keyword evidence="2" id="KW-1185">Reference proteome</keyword>
<evidence type="ECO:0000313" key="2">
    <source>
        <dbReference type="Proteomes" id="UP000000311"/>
    </source>
</evidence>
<sequence length="137" mass="15070">MKCCVSDMLLGGACFSHGPYTFYKAVRIGNGRVLRLGSFFLTKLWSDADLVSIGELQLLWMDSRGPNQPLASLRLYFLPENTPDGRRDTHGEYNVVLVRCRCNVVGMVGRVGDRGHGNWGRETGTGGYANGGVEENL</sequence>
<dbReference type="EMBL" id="GL435730">
    <property type="protein sequence ID" value="EFN72796.1"/>
    <property type="molecule type" value="Genomic_DNA"/>
</dbReference>
<dbReference type="OMA" id="INIAHHQ"/>
<organism evidence="2">
    <name type="scientific">Camponotus floridanus</name>
    <name type="common">Florida carpenter ant</name>
    <dbReference type="NCBI Taxonomy" id="104421"/>
    <lineage>
        <taxon>Eukaryota</taxon>
        <taxon>Metazoa</taxon>
        <taxon>Ecdysozoa</taxon>
        <taxon>Arthropoda</taxon>
        <taxon>Hexapoda</taxon>
        <taxon>Insecta</taxon>
        <taxon>Pterygota</taxon>
        <taxon>Neoptera</taxon>
        <taxon>Endopterygota</taxon>
        <taxon>Hymenoptera</taxon>
        <taxon>Apocrita</taxon>
        <taxon>Aculeata</taxon>
        <taxon>Formicoidea</taxon>
        <taxon>Formicidae</taxon>
        <taxon>Formicinae</taxon>
        <taxon>Camponotus</taxon>
    </lineage>
</organism>
<dbReference type="AlphaFoldDB" id="E2A1A2"/>
<evidence type="ECO:0000313" key="1">
    <source>
        <dbReference type="EMBL" id="EFN72796.1"/>
    </source>
</evidence>
<dbReference type="OrthoDB" id="1938591at2759"/>
<protein>
    <submittedName>
        <fullName evidence="1">AT-rich interactive domain-containing protein 5B</fullName>
    </submittedName>
</protein>
<dbReference type="InParanoid" id="E2A1A2"/>
<dbReference type="Proteomes" id="UP000000311">
    <property type="component" value="Unassembled WGS sequence"/>
</dbReference>
<proteinExistence type="predicted"/>
<dbReference type="STRING" id="104421.E2A1A2"/>
<reference evidence="1 2" key="1">
    <citation type="journal article" date="2010" name="Science">
        <title>Genomic comparison of the ants Camponotus floridanus and Harpegnathos saltator.</title>
        <authorList>
            <person name="Bonasio R."/>
            <person name="Zhang G."/>
            <person name="Ye C."/>
            <person name="Mutti N.S."/>
            <person name="Fang X."/>
            <person name="Qin N."/>
            <person name="Donahue G."/>
            <person name="Yang P."/>
            <person name="Li Q."/>
            <person name="Li C."/>
            <person name="Zhang P."/>
            <person name="Huang Z."/>
            <person name="Berger S.L."/>
            <person name="Reinberg D."/>
            <person name="Wang J."/>
            <person name="Liebig J."/>
        </authorList>
    </citation>
    <scope>NUCLEOTIDE SEQUENCE [LARGE SCALE GENOMIC DNA]</scope>
    <source>
        <strain evidence="2">C129</strain>
    </source>
</reference>
<gene>
    <name evidence="1" type="ORF">EAG_03735</name>
</gene>
<accession>E2A1A2</accession>
<name>E2A1A2_CAMFO</name>